<dbReference type="Proteomes" id="UP000613582">
    <property type="component" value="Unassembled WGS sequence"/>
</dbReference>
<organism evidence="3 4">
    <name type="scientific">Aquisalinus flavus</name>
    <dbReference type="NCBI Taxonomy" id="1526572"/>
    <lineage>
        <taxon>Bacteria</taxon>
        <taxon>Pseudomonadati</taxon>
        <taxon>Pseudomonadota</taxon>
        <taxon>Alphaproteobacteria</taxon>
        <taxon>Parvularculales</taxon>
        <taxon>Parvularculaceae</taxon>
        <taxon>Aquisalinus</taxon>
    </lineage>
</organism>
<dbReference type="Gene3D" id="3.40.1740.10">
    <property type="entry name" value="VC0467-like"/>
    <property type="match status" value="1"/>
</dbReference>
<evidence type="ECO:0000313" key="3">
    <source>
        <dbReference type="EMBL" id="GGC97535.1"/>
    </source>
</evidence>
<dbReference type="SUPFAM" id="SSF143456">
    <property type="entry name" value="VC0467-like"/>
    <property type="match status" value="1"/>
</dbReference>
<dbReference type="InterPro" id="IPR003774">
    <property type="entry name" value="AlgH-like"/>
</dbReference>
<dbReference type="GO" id="GO:0005829">
    <property type="term" value="C:cytosol"/>
    <property type="evidence" value="ECO:0007669"/>
    <property type="project" value="TreeGrafter"/>
</dbReference>
<protein>
    <recommendedName>
        <fullName evidence="2">UPF0301 protein GCM10011342_03080</fullName>
    </recommendedName>
</protein>
<reference evidence="3" key="2">
    <citation type="submission" date="2020-09" db="EMBL/GenBank/DDBJ databases">
        <authorList>
            <person name="Sun Q."/>
            <person name="Zhou Y."/>
        </authorList>
    </citation>
    <scope>NUCLEOTIDE SEQUENCE</scope>
    <source>
        <strain evidence="3">CGMCC 1.12921</strain>
    </source>
</reference>
<evidence type="ECO:0000313" key="4">
    <source>
        <dbReference type="Proteomes" id="UP000613582"/>
    </source>
</evidence>
<dbReference type="PANTHER" id="PTHR30327">
    <property type="entry name" value="UNCHARACTERIZED PROTEIN YQGE"/>
    <property type="match status" value="1"/>
</dbReference>
<comment type="caution">
    <text evidence="3">The sequence shown here is derived from an EMBL/GenBank/DDBJ whole genome shotgun (WGS) entry which is preliminary data.</text>
</comment>
<proteinExistence type="inferred from homology"/>
<name>A0A8J2V5U8_9PROT</name>
<dbReference type="AlphaFoldDB" id="A0A8J2V5U8"/>
<dbReference type="EMBL" id="BMGH01000001">
    <property type="protein sequence ID" value="GGC97535.1"/>
    <property type="molecule type" value="Genomic_DNA"/>
</dbReference>
<dbReference type="Pfam" id="PF02622">
    <property type="entry name" value="DUF179"/>
    <property type="match status" value="1"/>
</dbReference>
<gene>
    <name evidence="3" type="ORF">GCM10011342_03080</name>
</gene>
<comment type="similarity">
    <text evidence="1 2">Belongs to the UPF0301 (AlgH) family.</text>
</comment>
<evidence type="ECO:0000256" key="2">
    <source>
        <dbReference type="HAMAP-Rule" id="MF_00758"/>
    </source>
</evidence>
<dbReference type="PANTHER" id="PTHR30327:SF1">
    <property type="entry name" value="UPF0301 PROTEIN YQGE"/>
    <property type="match status" value="1"/>
</dbReference>
<evidence type="ECO:0000256" key="1">
    <source>
        <dbReference type="ARBA" id="ARBA00009600"/>
    </source>
</evidence>
<dbReference type="HAMAP" id="MF_00758">
    <property type="entry name" value="UPF0301"/>
    <property type="match status" value="1"/>
</dbReference>
<keyword evidence="4" id="KW-1185">Reference proteome</keyword>
<dbReference type="RefSeq" id="WP_188159536.1">
    <property type="nucleotide sequence ID" value="NZ_BMGH01000001.1"/>
</dbReference>
<accession>A0A8J2V5U8</accession>
<reference evidence="3" key="1">
    <citation type="journal article" date="2014" name="Int. J. Syst. Evol. Microbiol.">
        <title>Complete genome sequence of Corynebacterium casei LMG S-19264T (=DSM 44701T), isolated from a smear-ripened cheese.</title>
        <authorList>
            <consortium name="US DOE Joint Genome Institute (JGI-PGF)"/>
            <person name="Walter F."/>
            <person name="Albersmeier A."/>
            <person name="Kalinowski J."/>
            <person name="Ruckert C."/>
        </authorList>
    </citation>
    <scope>NUCLEOTIDE SEQUENCE</scope>
    <source>
        <strain evidence="3">CGMCC 1.12921</strain>
    </source>
</reference>
<sequence length="213" mass="23682">MTDEKHSEVSHDRQDFLHGQLLVAMPNLRDGCFRESVVLICSHDEHHAMGLILNKTISDLTFSDLLLQVKLKPSDDIDDRPIHFGGPVDTKRGAVLHTDDYRHEDTIDIVPGVCLTASREILEDLNEPDGRMLAGRNAPSRALICAGHAGWSAGQLEHELAQNAWLNIPGDPALIFADDPDTVWEQALARFGIDKSMFSQAWSEMRSPDTPLN</sequence>